<geneLocation type="mitochondrion" evidence="5"/>
<dbReference type="GO" id="GO:0005509">
    <property type="term" value="F:calcium ion binding"/>
    <property type="evidence" value="ECO:0007669"/>
    <property type="project" value="InterPro"/>
</dbReference>
<proteinExistence type="predicted"/>
<dbReference type="Proteomes" id="UP000290189">
    <property type="component" value="Unassembled WGS sequence"/>
</dbReference>
<feature type="domain" description="EF-hand" evidence="4">
    <location>
        <begin position="28"/>
        <end position="63"/>
    </location>
</feature>
<feature type="domain" description="EF-hand" evidence="4">
    <location>
        <begin position="242"/>
        <end position="272"/>
    </location>
</feature>
<protein>
    <recommendedName>
        <fullName evidence="4">EF-hand domain-containing protein</fullName>
    </recommendedName>
</protein>
<evidence type="ECO:0000313" key="6">
    <source>
        <dbReference type="Proteomes" id="UP000290189"/>
    </source>
</evidence>
<dbReference type="InterPro" id="IPR018247">
    <property type="entry name" value="EF_Hand_1_Ca_BS"/>
</dbReference>
<dbReference type="InterPro" id="IPR002048">
    <property type="entry name" value="EF_hand_dom"/>
</dbReference>
<keyword evidence="5" id="KW-0496">Mitochondrion</keyword>
<dbReference type="SMART" id="SM00054">
    <property type="entry name" value="EFh"/>
    <property type="match status" value="2"/>
</dbReference>
<dbReference type="SUPFAM" id="SSF47473">
    <property type="entry name" value="EF-hand"/>
    <property type="match status" value="1"/>
</dbReference>
<dbReference type="EMBL" id="OVEO01000001">
    <property type="protein sequence ID" value="SPQ93086.1"/>
    <property type="molecule type" value="Genomic_DNA"/>
</dbReference>
<accession>A0A3P3XYR2</accession>
<evidence type="ECO:0000259" key="4">
    <source>
        <dbReference type="PROSITE" id="PS50222"/>
    </source>
</evidence>
<dbReference type="CDD" id="cd00051">
    <property type="entry name" value="EFh"/>
    <property type="match status" value="1"/>
</dbReference>
<dbReference type="Gene3D" id="1.10.238.10">
    <property type="entry name" value="EF-hand"/>
    <property type="match status" value="3"/>
</dbReference>
<keyword evidence="1" id="KW-0479">Metal-binding</keyword>
<evidence type="ECO:0000313" key="5">
    <source>
        <dbReference type="EMBL" id="SPQ93086.1"/>
    </source>
</evidence>
<dbReference type="PROSITE" id="PS00018">
    <property type="entry name" value="EF_HAND_1"/>
    <property type="match status" value="1"/>
</dbReference>
<keyword evidence="3" id="KW-0106">Calcium</keyword>
<gene>
    <name evidence="5" type="ORF">PLBR_LOCUS301</name>
</gene>
<dbReference type="PANTHER" id="PTHR34524">
    <property type="entry name" value="CALCYPHOSIN"/>
    <property type="match status" value="1"/>
</dbReference>
<dbReference type="PANTHER" id="PTHR34524:SF6">
    <property type="entry name" value="CALCYPHOSINE LIKE"/>
    <property type="match status" value="1"/>
</dbReference>
<name>A0A3P3XYR2_PLABS</name>
<reference evidence="5 6" key="1">
    <citation type="submission" date="2018-03" db="EMBL/GenBank/DDBJ databases">
        <authorList>
            <person name="Fogelqvist J."/>
        </authorList>
    </citation>
    <scope>NUCLEOTIDE SEQUENCE [LARGE SCALE GENOMIC DNA]</scope>
</reference>
<evidence type="ECO:0000256" key="1">
    <source>
        <dbReference type="ARBA" id="ARBA00022723"/>
    </source>
</evidence>
<sequence length="307" mass="33857">MTSPNAAAAQVQALVKQVRAVLAGKGAAAFVQLHKALRDADRDGRGLLNYAEFEVVLGRSGIFLTRPQMTSLARRYDPTRTRSVDINAFVSDVAGRLNGTRARIVDDLFHELLRPGTTAVTAQAALERFRADRHPLVLAGAMSAARIKAEFIENLQAFAQDGTLDRDAFHGLFTFVGASTPDDDQFVKEIAYVFSVEDKGVHHFQRREGGEIDPAYLASVAQVLKEKVRQKTRGSESEAYTLTRVFRHFDLDDTGTVDADEWTRALERFGILMPDKEGAALFQAHVTDGSGRIAYGDFVNDLYGIEH</sequence>
<dbReference type="PROSITE" id="PS50222">
    <property type="entry name" value="EF_HAND_2"/>
    <property type="match status" value="2"/>
</dbReference>
<evidence type="ECO:0000256" key="2">
    <source>
        <dbReference type="ARBA" id="ARBA00022737"/>
    </source>
</evidence>
<evidence type="ECO:0000256" key="3">
    <source>
        <dbReference type="ARBA" id="ARBA00022837"/>
    </source>
</evidence>
<dbReference type="InterPro" id="IPR051581">
    <property type="entry name" value="Ca-bind"/>
</dbReference>
<organism evidence="5 6">
    <name type="scientific">Plasmodiophora brassicae</name>
    <name type="common">Clubroot disease agent</name>
    <dbReference type="NCBI Taxonomy" id="37360"/>
    <lineage>
        <taxon>Eukaryota</taxon>
        <taxon>Sar</taxon>
        <taxon>Rhizaria</taxon>
        <taxon>Endomyxa</taxon>
        <taxon>Phytomyxea</taxon>
        <taxon>Plasmodiophorida</taxon>
        <taxon>Plasmodiophoridae</taxon>
        <taxon>Plasmodiophora</taxon>
    </lineage>
</organism>
<dbReference type="AlphaFoldDB" id="A0A3P3XYR2"/>
<dbReference type="InterPro" id="IPR011992">
    <property type="entry name" value="EF-hand-dom_pair"/>
</dbReference>
<keyword evidence="2" id="KW-0677">Repeat</keyword>